<dbReference type="GeneID" id="80900661"/>
<dbReference type="InterPro" id="IPR008271">
    <property type="entry name" value="Ser/Thr_kinase_AS"/>
</dbReference>
<evidence type="ECO:0000313" key="8">
    <source>
        <dbReference type="Proteomes" id="UP000232875"/>
    </source>
</evidence>
<keyword evidence="8" id="KW-1185">Reference proteome</keyword>
<dbReference type="PROSITE" id="PS00108">
    <property type="entry name" value="PROTEIN_KINASE_ST"/>
    <property type="match status" value="1"/>
</dbReference>
<keyword evidence="2" id="KW-0547">Nucleotide-binding</keyword>
<dbReference type="GO" id="GO:0005524">
    <property type="term" value="F:ATP binding"/>
    <property type="evidence" value="ECO:0007669"/>
    <property type="project" value="UniProtKB-KW"/>
</dbReference>
<evidence type="ECO:0000256" key="1">
    <source>
        <dbReference type="ARBA" id="ARBA00022679"/>
    </source>
</evidence>
<dbReference type="OrthoDB" id="1405469at2759"/>
<name>A0A2N1JDZ1_9BASI</name>
<feature type="domain" description="Protein kinase" evidence="6">
    <location>
        <begin position="134"/>
        <end position="474"/>
    </location>
</feature>
<dbReference type="SMART" id="SM00220">
    <property type="entry name" value="S_TKc"/>
    <property type="match status" value="1"/>
</dbReference>
<gene>
    <name evidence="7" type="primary">IKS1</name>
    <name evidence="7" type="ORF">MVES_001089</name>
</gene>
<dbReference type="PANTHER" id="PTHR11042:SF138">
    <property type="entry name" value="SERINE_THREONINE-PROTEIN KINASE IKS1-RELATED"/>
    <property type="match status" value="1"/>
</dbReference>
<dbReference type="RefSeq" id="XP_056061981.1">
    <property type="nucleotide sequence ID" value="XM_056206006.1"/>
</dbReference>
<dbReference type="PROSITE" id="PS50011">
    <property type="entry name" value="PROTEIN_KINASE_DOM"/>
    <property type="match status" value="1"/>
</dbReference>
<protein>
    <submittedName>
        <fullName evidence="7">Iks1p</fullName>
    </submittedName>
</protein>
<comment type="similarity">
    <text evidence="5">Belongs to the protein kinase superfamily. Ser/Thr protein kinase family. GCN2 subfamily.</text>
</comment>
<dbReference type="STRING" id="2020962.A0A2N1JDZ1"/>
<evidence type="ECO:0000256" key="4">
    <source>
        <dbReference type="ARBA" id="ARBA00022840"/>
    </source>
</evidence>
<reference evidence="7 8" key="1">
    <citation type="submission" date="2017-10" db="EMBL/GenBank/DDBJ databases">
        <title>A novel species of cold-tolerant Malassezia isolated from bats.</title>
        <authorList>
            <person name="Lorch J.M."/>
            <person name="Palmer J.M."/>
            <person name="Vanderwolf K.J."/>
            <person name="Schmidt K.Z."/>
            <person name="Verant M.L."/>
            <person name="Weller T.J."/>
            <person name="Blehert D.S."/>
        </authorList>
    </citation>
    <scope>NUCLEOTIDE SEQUENCE [LARGE SCALE GENOMIC DNA]</scope>
    <source>
        <strain evidence="7 8">NWHC:44797-103</strain>
    </source>
</reference>
<dbReference type="InterPro" id="IPR050339">
    <property type="entry name" value="CC_SR_Kinase"/>
</dbReference>
<evidence type="ECO:0000256" key="2">
    <source>
        <dbReference type="ARBA" id="ARBA00022741"/>
    </source>
</evidence>
<keyword evidence="3" id="KW-0418">Kinase</keyword>
<organism evidence="7 8">
    <name type="scientific">Malassezia vespertilionis</name>
    <dbReference type="NCBI Taxonomy" id="2020962"/>
    <lineage>
        <taxon>Eukaryota</taxon>
        <taxon>Fungi</taxon>
        <taxon>Dikarya</taxon>
        <taxon>Basidiomycota</taxon>
        <taxon>Ustilaginomycotina</taxon>
        <taxon>Malasseziomycetes</taxon>
        <taxon>Malasseziales</taxon>
        <taxon>Malasseziaceae</taxon>
        <taxon>Malassezia</taxon>
    </lineage>
</organism>
<dbReference type="GO" id="GO:0004672">
    <property type="term" value="F:protein kinase activity"/>
    <property type="evidence" value="ECO:0007669"/>
    <property type="project" value="InterPro"/>
</dbReference>
<keyword evidence="1" id="KW-0808">Transferase</keyword>
<dbReference type="PANTHER" id="PTHR11042">
    <property type="entry name" value="EUKARYOTIC TRANSLATION INITIATION FACTOR 2-ALPHA KINASE EIF2-ALPHA KINASE -RELATED"/>
    <property type="match status" value="1"/>
</dbReference>
<sequence>MELVPVVSHETDPGNLQLVLRTKNDAVLYDPVMRQVILCSGSAHEWRDAALPQSPERMRQLPWKETHTCPTCKQPLQYDDSVHEDEEIGTPHTAPHYFRLLSETSVGRSSAPAHTNMTPLSIDATNQGYYARFFVELGRLGRGARGTVWLCQHVLNGHRLGTYAVKKIPVGDYSESLLRSLGEVHLMESLDHPNVIHYKHAWIETAQTSAFTPCVPTLHVLMMAANGGSLADWIAARSGAKSDADAPEDTVSSVSSARVARLKAEFRQQRDAAKRHENTSASQRSSIHFLREEDIVKLLRDIAQGLGFLHDRGILHLDIKPENVLLHWDDDALLPTAMLSDFGSSLPFHENYTRERTGYTGTLEYMAPEVVGPDVHTGQLQELNSKADVWSLGIIFFLLIFLDIPYSHVDDIARLRHEILAFRGLEQLLKRRGWVSRYAAIHPSLTHLLARMLDVDAHKRPSCSEVLHILDTYAAASTYANTTVPRRPSFRGVLENAQREVQHSPDTTHAWSRSIAVVLLVYTQFFMMEFAYVGTPIWRWIREPLLLLGLVQVLYTNYDKRIVAPLSVWALCLAAAIVRVV</sequence>
<dbReference type="GO" id="GO:0005634">
    <property type="term" value="C:nucleus"/>
    <property type="evidence" value="ECO:0007669"/>
    <property type="project" value="TreeGrafter"/>
</dbReference>
<proteinExistence type="inferred from homology"/>
<dbReference type="EMBL" id="KZ454988">
    <property type="protein sequence ID" value="PKI84754.1"/>
    <property type="molecule type" value="Genomic_DNA"/>
</dbReference>
<dbReference type="AlphaFoldDB" id="A0A2N1JDZ1"/>
<dbReference type="Pfam" id="PF00069">
    <property type="entry name" value="Pkinase"/>
    <property type="match status" value="2"/>
</dbReference>
<accession>A0A2N1JDZ1</accession>
<evidence type="ECO:0000313" key="7">
    <source>
        <dbReference type="EMBL" id="PKI84754.1"/>
    </source>
</evidence>
<keyword evidence="4" id="KW-0067">ATP-binding</keyword>
<dbReference type="Gene3D" id="3.30.200.20">
    <property type="entry name" value="Phosphorylase Kinase, domain 1"/>
    <property type="match status" value="1"/>
</dbReference>
<dbReference type="Gene3D" id="1.10.510.10">
    <property type="entry name" value="Transferase(Phosphotransferase) domain 1"/>
    <property type="match status" value="1"/>
</dbReference>
<dbReference type="InterPro" id="IPR011009">
    <property type="entry name" value="Kinase-like_dom_sf"/>
</dbReference>
<evidence type="ECO:0000256" key="5">
    <source>
        <dbReference type="ARBA" id="ARBA00037982"/>
    </source>
</evidence>
<evidence type="ECO:0000256" key="3">
    <source>
        <dbReference type="ARBA" id="ARBA00022777"/>
    </source>
</evidence>
<dbReference type="SUPFAM" id="SSF56112">
    <property type="entry name" value="Protein kinase-like (PK-like)"/>
    <property type="match status" value="1"/>
</dbReference>
<dbReference type="GO" id="GO:0005737">
    <property type="term" value="C:cytoplasm"/>
    <property type="evidence" value="ECO:0007669"/>
    <property type="project" value="TreeGrafter"/>
</dbReference>
<dbReference type="InterPro" id="IPR000719">
    <property type="entry name" value="Prot_kinase_dom"/>
</dbReference>
<evidence type="ECO:0000259" key="6">
    <source>
        <dbReference type="PROSITE" id="PS50011"/>
    </source>
</evidence>
<dbReference type="Proteomes" id="UP000232875">
    <property type="component" value="Unassembled WGS sequence"/>
</dbReference>